<reference evidence="1" key="1">
    <citation type="submission" date="2021-01" db="EMBL/GenBank/DDBJ databases">
        <authorList>
            <person name="Sun Q."/>
        </authorList>
    </citation>
    <scope>NUCLEOTIDE SEQUENCE</scope>
    <source>
        <strain evidence="1">YIM B02566</strain>
    </source>
</reference>
<protein>
    <submittedName>
        <fullName evidence="1">Sensor histidine kinase</fullName>
    </submittedName>
</protein>
<organism evidence="1 2">
    <name type="scientific">Taklimakanibacter albus</name>
    <dbReference type="NCBI Taxonomy" id="2800327"/>
    <lineage>
        <taxon>Bacteria</taxon>
        <taxon>Pseudomonadati</taxon>
        <taxon>Pseudomonadota</taxon>
        <taxon>Alphaproteobacteria</taxon>
        <taxon>Hyphomicrobiales</taxon>
        <taxon>Aestuariivirgaceae</taxon>
        <taxon>Taklimakanibacter</taxon>
    </lineage>
</organism>
<gene>
    <name evidence="1" type="ORF">JHL16_05320</name>
</gene>
<keyword evidence="1" id="KW-0808">Transferase</keyword>
<evidence type="ECO:0000313" key="2">
    <source>
        <dbReference type="Proteomes" id="UP000616151"/>
    </source>
</evidence>
<keyword evidence="2" id="KW-1185">Reference proteome</keyword>
<dbReference type="EMBL" id="JAENHL010000006">
    <property type="protein sequence ID" value="MBK1865763.1"/>
    <property type="molecule type" value="Genomic_DNA"/>
</dbReference>
<dbReference type="Proteomes" id="UP000616151">
    <property type="component" value="Unassembled WGS sequence"/>
</dbReference>
<accession>A0ACC5QZZ7</accession>
<comment type="caution">
    <text evidence="1">The sequence shown here is derived from an EMBL/GenBank/DDBJ whole genome shotgun (WGS) entry which is preliminary data.</text>
</comment>
<evidence type="ECO:0000313" key="1">
    <source>
        <dbReference type="EMBL" id="MBK1865763.1"/>
    </source>
</evidence>
<name>A0ACC5QZZ7_9HYPH</name>
<proteinExistence type="predicted"/>
<sequence>MRTFGPRWFRSDSLIAEYSDHFGQAVTRQKQTLALNAAKVEAELASKAKSEFIANMSHELRTPLNAIIGFSDMLGTLNISEPKRVNQYSGYIKQAADHLLALINGILDVTKIQAGTMTIEREPMDITPIVQSCLLIVEAKAKEKDIMVASEIDPEMPRLYADPLRIKQILINLLGNAVKFTPDKGRVSFHASPASNGFVRLTITDNGGGMSVSDIETAMRPFGQVDAGFNKRHEGTGLGLPISAALAKLHGGSLTIDSEKGKGTRVHVFLPVHDLTQIPPPSAKRRY</sequence>
<keyword evidence="1" id="KW-0418">Kinase</keyword>